<protein>
    <submittedName>
        <fullName evidence="1">Uncharacterized protein</fullName>
    </submittedName>
</protein>
<sequence>MKKADVASGNDMSCVAFSHLLRFKRSHYPYSDKYIREVGNSPDVRSRTEKQHMVQWFADNATYGSGAYSRRKPNNSAKDCFNKLENAASLLWIAEAAGVEEPIVAAAFDAARQAGDYRRACGAIRQIITWSMIIESL</sequence>
<dbReference type="EMBL" id="QGLL01000009">
    <property type="protein sequence ID" value="PXY81468.1"/>
    <property type="molecule type" value="Genomic_DNA"/>
</dbReference>
<name>A0A318LZT6_9BIFI</name>
<comment type="caution">
    <text evidence="1">The sequence shown here is derived from an EMBL/GenBank/DDBJ whole genome shotgun (WGS) entry which is preliminary data.</text>
</comment>
<evidence type="ECO:0000313" key="2">
    <source>
        <dbReference type="Proteomes" id="UP000247744"/>
    </source>
</evidence>
<dbReference type="Proteomes" id="UP000247744">
    <property type="component" value="Unassembled WGS sequence"/>
</dbReference>
<dbReference type="OrthoDB" id="70526at2"/>
<proteinExistence type="predicted"/>
<reference evidence="1 2" key="1">
    <citation type="submission" date="2018-05" db="EMBL/GenBank/DDBJ databases">
        <title>Reference genomes for bee gut microbiota database.</title>
        <authorList>
            <person name="Ellegaard K.M."/>
        </authorList>
    </citation>
    <scope>NUCLEOTIDE SEQUENCE [LARGE SCALE GENOMIC DNA]</scope>
    <source>
        <strain evidence="1 2">ESL0200</strain>
    </source>
</reference>
<accession>A0A318LZT6</accession>
<evidence type="ECO:0000313" key="1">
    <source>
        <dbReference type="EMBL" id="PXY81468.1"/>
    </source>
</evidence>
<gene>
    <name evidence="1" type="ORF">DKK75_06915</name>
</gene>
<dbReference type="AlphaFoldDB" id="A0A318LZT6"/>
<organism evidence="1 2">
    <name type="scientific">Bifidobacterium asteroides</name>
    <dbReference type="NCBI Taxonomy" id="1684"/>
    <lineage>
        <taxon>Bacteria</taxon>
        <taxon>Bacillati</taxon>
        <taxon>Actinomycetota</taxon>
        <taxon>Actinomycetes</taxon>
        <taxon>Bifidobacteriales</taxon>
        <taxon>Bifidobacteriaceae</taxon>
        <taxon>Bifidobacterium</taxon>
    </lineage>
</organism>
<dbReference type="RefSeq" id="WP_110452693.1">
    <property type="nucleotide sequence ID" value="NZ_QGLL01000009.1"/>
</dbReference>